<reference evidence="4" key="1">
    <citation type="submission" date="2018-07" db="EMBL/GenBank/DDBJ databases">
        <authorList>
            <person name="Quirk P.G."/>
            <person name="Krulwich T.A."/>
        </authorList>
    </citation>
    <scope>NUCLEOTIDE SEQUENCE</scope>
</reference>
<dbReference type="InterPro" id="IPR000618">
    <property type="entry name" value="Insect_cuticle"/>
</dbReference>
<name>A0A336M846_CULSO</name>
<feature type="signal peptide" evidence="3">
    <location>
        <begin position="1"/>
        <end position="17"/>
    </location>
</feature>
<evidence type="ECO:0000256" key="1">
    <source>
        <dbReference type="ARBA" id="ARBA00022460"/>
    </source>
</evidence>
<dbReference type="PANTHER" id="PTHR10380">
    <property type="entry name" value="CUTICLE PROTEIN"/>
    <property type="match status" value="1"/>
</dbReference>
<evidence type="ECO:0000313" key="4">
    <source>
        <dbReference type="EMBL" id="SSX26494.1"/>
    </source>
</evidence>
<proteinExistence type="predicted"/>
<dbReference type="PANTHER" id="PTHR10380:SF173">
    <property type="entry name" value="CUTICULAR PROTEIN 47EF, ISOFORM C-RELATED"/>
    <property type="match status" value="1"/>
</dbReference>
<dbReference type="InterPro" id="IPR050468">
    <property type="entry name" value="Cuticle_Struct_Prot"/>
</dbReference>
<gene>
    <name evidence="4" type="primary">CSON013465</name>
</gene>
<dbReference type="AlphaFoldDB" id="A0A336M846"/>
<dbReference type="EMBL" id="UFQT01000679">
    <property type="protein sequence ID" value="SSX26494.1"/>
    <property type="molecule type" value="Genomic_DNA"/>
</dbReference>
<protein>
    <submittedName>
        <fullName evidence="4">CSON013465 protein</fullName>
    </submittedName>
</protein>
<sequence length="182" mass="20511">MQLLVLFSIVLFASCNADVSLLLKDQYETTTTPQPPPRPYAFEYSAGRFPGHIDRTHTEVGDGSGTVKGAFSYVDPRQQVRVVEYVADEYGFYPKLSHELQDTEAVKLATQRHFELYNRIAADHAAPQPYGVGPKKSAAVERAEQKHFTLYEQIVAEHARIAAEREAERAAFEATSERNEDY</sequence>
<dbReference type="Pfam" id="PF00379">
    <property type="entry name" value="Chitin_bind_4"/>
    <property type="match status" value="1"/>
</dbReference>
<evidence type="ECO:0000256" key="2">
    <source>
        <dbReference type="PROSITE-ProRule" id="PRU00497"/>
    </source>
</evidence>
<evidence type="ECO:0000256" key="3">
    <source>
        <dbReference type="SAM" id="SignalP"/>
    </source>
</evidence>
<dbReference type="VEuPathDB" id="VectorBase:CSON013465"/>
<accession>A0A336M846</accession>
<dbReference type="PROSITE" id="PS51155">
    <property type="entry name" value="CHIT_BIND_RR_2"/>
    <property type="match status" value="1"/>
</dbReference>
<organism evidence="4">
    <name type="scientific">Culicoides sonorensis</name>
    <name type="common">Biting midge</name>
    <dbReference type="NCBI Taxonomy" id="179676"/>
    <lineage>
        <taxon>Eukaryota</taxon>
        <taxon>Metazoa</taxon>
        <taxon>Ecdysozoa</taxon>
        <taxon>Arthropoda</taxon>
        <taxon>Hexapoda</taxon>
        <taxon>Insecta</taxon>
        <taxon>Pterygota</taxon>
        <taxon>Neoptera</taxon>
        <taxon>Endopterygota</taxon>
        <taxon>Diptera</taxon>
        <taxon>Nematocera</taxon>
        <taxon>Chironomoidea</taxon>
        <taxon>Ceratopogonidae</taxon>
        <taxon>Ceratopogoninae</taxon>
        <taxon>Culicoides</taxon>
        <taxon>Monoculicoides</taxon>
    </lineage>
</organism>
<keyword evidence="1 2" id="KW-0193">Cuticle</keyword>
<feature type="chain" id="PRO_5016334840" evidence="3">
    <location>
        <begin position="18"/>
        <end position="182"/>
    </location>
</feature>
<dbReference type="GO" id="GO:0062129">
    <property type="term" value="C:chitin-based extracellular matrix"/>
    <property type="evidence" value="ECO:0007669"/>
    <property type="project" value="TreeGrafter"/>
</dbReference>
<dbReference type="GO" id="GO:0008010">
    <property type="term" value="F:structural constituent of chitin-based larval cuticle"/>
    <property type="evidence" value="ECO:0007669"/>
    <property type="project" value="TreeGrafter"/>
</dbReference>
<keyword evidence="3" id="KW-0732">Signal</keyword>